<feature type="compositionally biased region" description="Polar residues" evidence="1">
    <location>
        <begin position="496"/>
        <end position="507"/>
    </location>
</feature>
<reference evidence="3" key="2">
    <citation type="journal article" date="2024" name="Plant">
        <title>Genomic evolution and insights into agronomic trait innovations of Sesamum species.</title>
        <authorList>
            <person name="Miao H."/>
            <person name="Wang L."/>
            <person name="Qu L."/>
            <person name="Liu H."/>
            <person name="Sun Y."/>
            <person name="Le M."/>
            <person name="Wang Q."/>
            <person name="Wei S."/>
            <person name="Zheng Y."/>
            <person name="Lin W."/>
            <person name="Duan Y."/>
            <person name="Cao H."/>
            <person name="Xiong S."/>
            <person name="Wang X."/>
            <person name="Wei L."/>
            <person name="Li C."/>
            <person name="Ma Q."/>
            <person name="Ju M."/>
            <person name="Zhao R."/>
            <person name="Li G."/>
            <person name="Mu C."/>
            <person name="Tian Q."/>
            <person name="Mei H."/>
            <person name="Zhang T."/>
            <person name="Gao T."/>
            <person name="Zhang H."/>
        </authorList>
    </citation>
    <scope>NUCLEOTIDE SEQUENCE</scope>
    <source>
        <strain evidence="3">K16</strain>
    </source>
</reference>
<evidence type="ECO:0000256" key="2">
    <source>
        <dbReference type="SAM" id="Phobius"/>
    </source>
</evidence>
<dbReference type="AlphaFoldDB" id="A0AAE2BI81"/>
<evidence type="ECO:0000313" key="3">
    <source>
        <dbReference type="EMBL" id="KAK4386286.1"/>
    </source>
</evidence>
<evidence type="ECO:0000256" key="1">
    <source>
        <dbReference type="SAM" id="MobiDB-lite"/>
    </source>
</evidence>
<feature type="region of interest" description="Disordered" evidence="1">
    <location>
        <begin position="481"/>
        <end position="507"/>
    </location>
</feature>
<proteinExistence type="predicted"/>
<feature type="transmembrane region" description="Helical" evidence="2">
    <location>
        <begin position="518"/>
        <end position="538"/>
    </location>
</feature>
<protein>
    <submittedName>
        <fullName evidence="3">Uncharacterized protein</fullName>
    </submittedName>
</protein>
<dbReference type="Gene3D" id="1.10.287.1490">
    <property type="match status" value="1"/>
</dbReference>
<keyword evidence="2" id="KW-0472">Membrane</keyword>
<accession>A0AAE2BI81</accession>
<dbReference type="EMBL" id="JACGWL010000015">
    <property type="protein sequence ID" value="KAK4386286.1"/>
    <property type="molecule type" value="Genomic_DNA"/>
</dbReference>
<comment type="caution">
    <text evidence="3">The sequence shown here is derived from an EMBL/GenBank/DDBJ whole genome shotgun (WGS) entry which is preliminary data.</text>
</comment>
<reference evidence="3" key="1">
    <citation type="submission" date="2020-06" db="EMBL/GenBank/DDBJ databases">
        <authorList>
            <person name="Li T."/>
            <person name="Hu X."/>
            <person name="Zhang T."/>
            <person name="Song X."/>
            <person name="Zhang H."/>
            <person name="Dai N."/>
            <person name="Sheng W."/>
            <person name="Hou X."/>
            <person name="Wei L."/>
        </authorList>
    </citation>
    <scope>NUCLEOTIDE SEQUENCE</scope>
    <source>
        <strain evidence="3">K16</strain>
        <tissue evidence="3">Leaf</tissue>
    </source>
</reference>
<evidence type="ECO:0000313" key="4">
    <source>
        <dbReference type="Proteomes" id="UP001289374"/>
    </source>
</evidence>
<gene>
    <name evidence="3" type="ORF">Sango_2499200</name>
</gene>
<dbReference type="PANTHER" id="PTHR43049:SF1">
    <property type="entry name" value="EARLY ENDOSOME ANTIGEN"/>
    <property type="match status" value="1"/>
</dbReference>
<name>A0AAE2BI81_9LAMI</name>
<dbReference type="PANTHER" id="PTHR43049">
    <property type="entry name" value="EARLY ENDOSOME ANTIGEN"/>
    <property type="match status" value="1"/>
</dbReference>
<sequence length="541" mass="61148">MRQKPQTKSCLRQKACLTSCAMSLIFPKRLESIENDLKSAGMKESEVIEKLKLAEEQLEHQSKVLEKAIARNAELESSHEILTRDSEVKLQDAIANFTNRDSEAKGLHEKVEALEDQVNSYRKQLAEATERYETTKKELNGIVEKLTSSEDTNENLKRKIMETEGKAEEYAAENVILSETNAALSGKVKDLEEKLIAAASEMEVSNRQLDSHTSTITDLTERHSKVSELQLAAEARISEVEAQLEGAIQKFNLRDSEAKELYEKLKAFEAQDLERELEKNSSQFENETQALVETNLNLTQDLASYESKLSDLQTKLSVVSSEKHDTVEELNNARTEIEELMQRLASEGQKLQSQISSVMEENNLLNETFQSSKKDLEAMMVHLEEQLKEQKSSEDALKTKLETLNSEVGQKAELQNRLEDLEEQLATAETKLKEEKASGSDKDLEREAGWKHLSEELEAKKNEILLLENKVKELENRLQQTDAKLKERKHKKKTEPTSAEALSSDTTHVQTTEASSIVNLKIIVGVALVSIIFGIILGKRY</sequence>
<dbReference type="Proteomes" id="UP001289374">
    <property type="component" value="Unassembled WGS sequence"/>
</dbReference>
<keyword evidence="2" id="KW-0812">Transmembrane</keyword>
<keyword evidence="4" id="KW-1185">Reference proteome</keyword>
<organism evidence="3 4">
    <name type="scientific">Sesamum angolense</name>
    <dbReference type="NCBI Taxonomy" id="2727404"/>
    <lineage>
        <taxon>Eukaryota</taxon>
        <taxon>Viridiplantae</taxon>
        <taxon>Streptophyta</taxon>
        <taxon>Embryophyta</taxon>
        <taxon>Tracheophyta</taxon>
        <taxon>Spermatophyta</taxon>
        <taxon>Magnoliopsida</taxon>
        <taxon>eudicotyledons</taxon>
        <taxon>Gunneridae</taxon>
        <taxon>Pentapetalae</taxon>
        <taxon>asterids</taxon>
        <taxon>lamiids</taxon>
        <taxon>Lamiales</taxon>
        <taxon>Pedaliaceae</taxon>
        <taxon>Sesamum</taxon>
    </lineage>
</organism>
<keyword evidence="2" id="KW-1133">Transmembrane helix</keyword>